<organism evidence="2 3">
    <name type="scientific">Funneliformis caledonium</name>
    <dbReference type="NCBI Taxonomy" id="1117310"/>
    <lineage>
        <taxon>Eukaryota</taxon>
        <taxon>Fungi</taxon>
        <taxon>Fungi incertae sedis</taxon>
        <taxon>Mucoromycota</taxon>
        <taxon>Glomeromycotina</taxon>
        <taxon>Glomeromycetes</taxon>
        <taxon>Glomerales</taxon>
        <taxon>Glomeraceae</taxon>
        <taxon>Funneliformis</taxon>
    </lineage>
</organism>
<dbReference type="AlphaFoldDB" id="A0A9N9GI80"/>
<protein>
    <submittedName>
        <fullName evidence="2">7671_t:CDS:1</fullName>
    </submittedName>
</protein>
<dbReference type="Proteomes" id="UP000789570">
    <property type="component" value="Unassembled WGS sequence"/>
</dbReference>
<comment type="caution">
    <text evidence="2">The sequence shown here is derived from an EMBL/GenBank/DDBJ whole genome shotgun (WGS) entry which is preliminary data.</text>
</comment>
<evidence type="ECO:0000313" key="2">
    <source>
        <dbReference type="EMBL" id="CAG8603856.1"/>
    </source>
</evidence>
<reference evidence="2" key="1">
    <citation type="submission" date="2021-06" db="EMBL/GenBank/DDBJ databases">
        <authorList>
            <person name="Kallberg Y."/>
            <person name="Tangrot J."/>
            <person name="Rosling A."/>
        </authorList>
    </citation>
    <scope>NUCLEOTIDE SEQUENCE</scope>
    <source>
        <strain evidence="2">UK204</strain>
    </source>
</reference>
<evidence type="ECO:0000256" key="1">
    <source>
        <dbReference type="SAM" id="MobiDB-lite"/>
    </source>
</evidence>
<name>A0A9N9GI80_9GLOM</name>
<gene>
    <name evidence="2" type="ORF">FCALED_LOCUS8723</name>
</gene>
<keyword evidence="3" id="KW-1185">Reference proteome</keyword>
<dbReference type="EMBL" id="CAJVPQ010002643">
    <property type="protein sequence ID" value="CAG8603856.1"/>
    <property type="molecule type" value="Genomic_DNA"/>
</dbReference>
<feature type="region of interest" description="Disordered" evidence="1">
    <location>
        <begin position="99"/>
        <end position="149"/>
    </location>
</feature>
<sequence>MNLLHNKLTTPLFYENFELILVDFNRKLSTAYETKNTKPTTLKWIKFIQLMEMKIHSNNQPSRKSNYQRAHSALVQNGTHRVNPTRSAYDDAASINSSLSNHDQAATTNDASNPRRQLPFGNSQYIGETKEPTDVTDMKRESKSRHTSIPLVDRETYNFDGITFPGGGKNARQFLTASDFARPEKKRKSGCCSWSI</sequence>
<evidence type="ECO:0000313" key="3">
    <source>
        <dbReference type="Proteomes" id="UP000789570"/>
    </source>
</evidence>
<proteinExistence type="predicted"/>
<feature type="compositionally biased region" description="Basic and acidic residues" evidence="1">
    <location>
        <begin position="128"/>
        <end position="141"/>
    </location>
</feature>
<accession>A0A9N9GI80</accession>
<feature type="compositionally biased region" description="Polar residues" evidence="1">
    <location>
        <begin position="99"/>
        <end position="126"/>
    </location>
</feature>